<name>A0AAW1GSE5_SAPOF</name>
<dbReference type="InterPro" id="IPR011598">
    <property type="entry name" value="bHLH_dom"/>
</dbReference>
<feature type="compositionally biased region" description="Polar residues" evidence="7">
    <location>
        <begin position="196"/>
        <end position="205"/>
    </location>
</feature>
<comment type="caution">
    <text evidence="9">The sequence shown here is derived from an EMBL/GenBank/DDBJ whole genome shotgun (WGS) entry which is preliminary data.</text>
</comment>
<feature type="region of interest" description="Disordered" evidence="7">
    <location>
        <begin position="18"/>
        <end position="55"/>
    </location>
</feature>
<evidence type="ECO:0000313" key="9">
    <source>
        <dbReference type="EMBL" id="KAK9666839.1"/>
    </source>
</evidence>
<dbReference type="GO" id="GO:0006879">
    <property type="term" value="P:intracellular iron ion homeostasis"/>
    <property type="evidence" value="ECO:0007669"/>
    <property type="project" value="InterPro"/>
</dbReference>
<evidence type="ECO:0000256" key="4">
    <source>
        <dbReference type="ARBA" id="ARBA00023163"/>
    </source>
</evidence>
<evidence type="ECO:0000256" key="2">
    <source>
        <dbReference type="ARBA" id="ARBA00023015"/>
    </source>
</evidence>
<proteinExistence type="predicted"/>
<dbReference type="AlphaFoldDB" id="A0AAW1GSE5"/>
<dbReference type="EMBL" id="JBDFQZ010000014">
    <property type="protein sequence ID" value="KAK9666840.1"/>
    <property type="molecule type" value="Genomic_DNA"/>
</dbReference>
<dbReference type="Pfam" id="PF23177">
    <property type="entry name" value="bHLH_IRO3"/>
    <property type="match status" value="1"/>
</dbReference>
<dbReference type="SUPFAM" id="SSF47459">
    <property type="entry name" value="HLH, helix-loop-helix DNA-binding domain"/>
    <property type="match status" value="1"/>
</dbReference>
<dbReference type="PANTHER" id="PTHR47001">
    <property type="entry name" value="TRANSCRIPTION FACTOR BHLH121"/>
    <property type="match status" value="1"/>
</dbReference>
<feature type="compositionally biased region" description="Basic residues" evidence="7">
    <location>
        <begin position="21"/>
        <end position="34"/>
    </location>
</feature>
<evidence type="ECO:0000313" key="10">
    <source>
        <dbReference type="Proteomes" id="UP001443914"/>
    </source>
</evidence>
<dbReference type="EMBL" id="JBDFQZ010000014">
    <property type="protein sequence ID" value="KAK9666839.1"/>
    <property type="molecule type" value="Genomic_DNA"/>
</dbReference>
<feature type="coiled-coil region" evidence="6">
    <location>
        <begin position="61"/>
        <end position="116"/>
    </location>
</feature>
<keyword evidence="10" id="KW-1185">Reference proteome</keyword>
<accession>A0AAW1GSE5</accession>
<dbReference type="Proteomes" id="UP001443914">
    <property type="component" value="Unassembled WGS sequence"/>
</dbReference>
<dbReference type="SMART" id="SM00353">
    <property type="entry name" value="HLH"/>
    <property type="match status" value="1"/>
</dbReference>
<feature type="domain" description="BHLH" evidence="8">
    <location>
        <begin position="21"/>
        <end position="71"/>
    </location>
</feature>
<comment type="subcellular location">
    <subcellularLocation>
        <location evidence="1">Nucleus</location>
    </subcellularLocation>
</comment>
<evidence type="ECO:0000259" key="8">
    <source>
        <dbReference type="PROSITE" id="PS50888"/>
    </source>
</evidence>
<sequence>MESSEFQLAELSKAFEDPAAVRKRQKAGREKKRRDQLNDQFSQLGNVLDADRPRNDKTTILNDTIQLLKELTAEVDKLKAEHAALSEESQELAQEKNDLRDEKATLKSDVERLNVQCQQRVGPTFPWAAPDSLVPPQPSYPYPMPIAFPPPTAFPMHPYHYFSSPNPGMYQNPCPYMPYMTPNPPAEQLSTQHVCPSARPSSRTEVSGGRDVRNSLAGETEQQIDKTGDSDVVATDLELKTFGSTTVEVSSSTSTHMLHFPLFSLWILFQKKKALLAHSCGNVFTTQIFELTYESDWSDLFRTSVHTGLTKILEKYCELTKIGRKCV</sequence>
<dbReference type="GO" id="GO:0003700">
    <property type="term" value="F:DNA-binding transcription factor activity"/>
    <property type="evidence" value="ECO:0007669"/>
    <property type="project" value="InterPro"/>
</dbReference>
<dbReference type="InterPro" id="IPR044579">
    <property type="entry name" value="bHLH11/121"/>
</dbReference>
<organism evidence="9 10">
    <name type="scientific">Saponaria officinalis</name>
    <name type="common">Common soapwort</name>
    <name type="synonym">Lychnis saponaria</name>
    <dbReference type="NCBI Taxonomy" id="3572"/>
    <lineage>
        <taxon>Eukaryota</taxon>
        <taxon>Viridiplantae</taxon>
        <taxon>Streptophyta</taxon>
        <taxon>Embryophyta</taxon>
        <taxon>Tracheophyta</taxon>
        <taxon>Spermatophyta</taxon>
        <taxon>Magnoliopsida</taxon>
        <taxon>eudicotyledons</taxon>
        <taxon>Gunneridae</taxon>
        <taxon>Pentapetalae</taxon>
        <taxon>Caryophyllales</taxon>
        <taxon>Caryophyllaceae</taxon>
        <taxon>Caryophylleae</taxon>
        <taxon>Saponaria</taxon>
    </lineage>
</organism>
<evidence type="ECO:0000256" key="6">
    <source>
        <dbReference type="SAM" id="Coils"/>
    </source>
</evidence>
<evidence type="ECO:0000256" key="5">
    <source>
        <dbReference type="ARBA" id="ARBA00023242"/>
    </source>
</evidence>
<dbReference type="InterPro" id="IPR057075">
    <property type="entry name" value="bHLH_IRO3"/>
</dbReference>
<dbReference type="PANTHER" id="PTHR47001:SF3">
    <property type="entry name" value="TRANSCRIPTION FACTOR BHLH121"/>
    <property type="match status" value="1"/>
</dbReference>
<keyword evidence="2" id="KW-0805">Transcription regulation</keyword>
<dbReference type="GO" id="GO:0046983">
    <property type="term" value="F:protein dimerization activity"/>
    <property type="evidence" value="ECO:0007669"/>
    <property type="project" value="InterPro"/>
</dbReference>
<dbReference type="Gene3D" id="4.10.280.10">
    <property type="entry name" value="Helix-loop-helix DNA-binding domain"/>
    <property type="match status" value="1"/>
</dbReference>
<dbReference type="GO" id="GO:0005634">
    <property type="term" value="C:nucleus"/>
    <property type="evidence" value="ECO:0007669"/>
    <property type="project" value="UniProtKB-SubCell"/>
</dbReference>
<feature type="region of interest" description="Disordered" evidence="7">
    <location>
        <begin position="196"/>
        <end position="229"/>
    </location>
</feature>
<keyword evidence="5" id="KW-0539">Nucleus</keyword>
<keyword evidence="3" id="KW-0238">DNA-binding</keyword>
<evidence type="ECO:0000256" key="1">
    <source>
        <dbReference type="ARBA" id="ARBA00004123"/>
    </source>
</evidence>
<dbReference type="CDD" id="cd11446">
    <property type="entry name" value="bHLH_AtILR3_like"/>
    <property type="match status" value="1"/>
</dbReference>
<evidence type="ECO:0000256" key="3">
    <source>
        <dbReference type="ARBA" id="ARBA00023125"/>
    </source>
</evidence>
<protein>
    <recommendedName>
        <fullName evidence="8">BHLH domain-containing protein</fullName>
    </recommendedName>
</protein>
<keyword evidence="4" id="KW-0804">Transcription</keyword>
<keyword evidence="6" id="KW-0175">Coiled coil</keyword>
<gene>
    <name evidence="9" type="ORF">RND81_14G215200</name>
</gene>
<dbReference type="GO" id="GO:0003677">
    <property type="term" value="F:DNA binding"/>
    <property type="evidence" value="ECO:0007669"/>
    <property type="project" value="UniProtKB-KW"/>
</dbReference>
<reference evidence="9 10" key="1">
    <citation type="submission" date="2024-03" db="EMBL/GenBank/DDBJ databases">
        <title>WGS assembly of Saponaria officinalis var. Norfolk2.</title>
        <authorList>
            <person name="Jenkins J."/>
            <person name="Shu S."/>
            <person name="Grimwood J."/>
            <person name="Barry K."/>
            <person name="Goodstein D."/>
            <person name="Schmutz J."/>
            <person name="Leebens-Mack J."/>
            <person name="Osbourn A."/>
        </authorList>
    </citation>
    <scope>NUCLEOTIDE SEQUENCE [LARGE SCALE GENOMIC DNA]</scope>
    <source>
        <strain evidence="10">cv. Norfolk2</strain>
        <strain evidence="9">JIC</strain>
        <tissue evidence="9">Leaf</tissue>
    </source>
</reference>
<evidence type="ECO:0000256" key="7">
    <source>
        <dbReference type="SAM" id="MobiDB-lite"/>
    </source>
</evidence>
<dbReference type="PROSITE" id="PS50888">
    <property type="entry name" value="BHLH"/>
    <property type="match status" value="1"/>
</dbReference>
<dbReference type="InterPro" id="IPR036638">
    <property type="entry name" value="HLH_DNA-bd_sf"/>
</dbReference>